<dbReference type="EMBL" id="BAAAQB010000037">
    <property type="protein sequence ID" value="GAA2139749.1"/>
    <property type="molecule type" value="Genomic_DNA"/>
</dbReference>
<dbReference type="SUPFAM" id="SSF54593">
    <property type="entry name" value="Glyoxalase/Bleomycin resistance protein/Dihydroxybiphenyl dioxygenase"/>
    <property type="match status" value="1"/>
</dbReference>
<evidence type="ECO:0000313" key="4">
    <source>
        <dbReference type="Proteomes" id="UP001500102"/>
    </source>
</evidence>
<organism evidence="3 4">
    <name type="scientific">Arthrobacter humicola</name>
    <dbReference type="NCBI Taxonomy" id="409291"/>
    <lineage>
        <taxon>Bacteria</taxon>
        <taxon>Bacillati</taxon>
        <taxon>Actinomycetota</taxon>
        <taxon>Actinomycetes</taxon>
        <taxon>Micrococcales</taxon>
        <taxon>Micrococcaceae</taxon>
        <taxon>Arthrobacter</taxon>
    </lineage>
</organism>
<evidence type="ECO:0000259" key="2">
    <source>
        <dbReference type="Pfam" id="PF06983"/>
    </source>
</evidence>
<name>A0ABP5L4H6_9MICC</name>
<dbReference type="Gene3D" id="3.10.180.10">
    <property type="entry name" value="2,3-Dihydroxybiphenyl 1,2-Dioxygenase, domain 1"/>
    <property type="match status" value="1"/>
</dbReference>
<sequence>MPCNVHRRFGRPGPRPSSKESRMTTLNPYLGFRDNAKDAMTFYQSVFGGELTMSTFAEYHASEDPAEQDKIMHGQLRTDSGLVLMGADTPNSMDYTPGNNFSVSLSGSDEAELRGYFEKLADGGTIAMPLERAPWGDIFGMCKDKFGVDWLVNVGPEVA</sequence>
<dbReference type="CDD" id="cd06588">
    <property type="entry name" value="PhnB_like"/>
    <property type="match status" value="1"/>
</dbReference>
<dbReference type="InterPro" id="IPR029068">
    <property type="entry name" value="Glyas_Bleomycin-R_OHBP_Dase"/>
</dbReference>
<evidence type="ECO:0000256" key="1">
    <source>
        <dbReference type="SAM" id="MobiDB-lite"/>
    </source>
</evidence>
<evidence type="ECO:0000313" key="3">
    <source>
        <dbReference type="EMBL" id="GAA2139749.1"/>
    </source>
</evidence>
<dbReference type="Proteomes" id="UP001500102">
    <property type="component" value="Unassembled WGS sequence"/>
</dbReference>
<feature type="region of interest" description="Disordered" evidence="1">
    <location>
        <begin position="1"/>
        <end position="23"/>
    </location>
</feature>
<gene>
    <name evidence="3" type="ORF">GCM10009825_27000</name>
</gene>
<dbReference type="InterPro" id="IPR028973">
    <property type="entry name" value="PhnB-like"/>
</dbReference>
<keyword evidence="4" id="KW-1185">Reference proteome</keyword>
<dbReference type="PANTHER" id="PTHR33990">
    <property type="entry name" value="PROTEIN YJDN-RELATED"/>
    <property type="match status" value="1"/>
</dbReference>
<comment type="caution">
    <text evidence="3">The sequence shown here is derived from an EMBL/GenBank/DDBJ whole genome shotgun (WGS) entry which is preliminary data.</text>
</comment>
<dbReference type="Pfam" id="PF06983">
    <property type="entry name" value="3-dmu-9_3-mt"/>
    <property type="match status" value="1"/>
</dbReference>
<dbReference type="PANTHER" id="PTHR33990:SF1">
    <property type="entry name" value="PROTEIN YJDN"/>
    <property type="match status" value="1"/>
</dbReference>
<accession>A0ABP5L4H6</accession>
<feature type="compositionally biased region" description="Basic residues" evidence="1">
    <location>
        <begin position="1"/>
        <end position="10"/>
    </location>
</feature>
<proteinExistence type="predicted"/>
<reference evidence="4" key="1">
    <citation type="journal article" date="2019" name="Int. J. Syst. Evol. Microbiol.">
        <title>The Global Catalogue of Microorganisms (GCM) 10K type strain sequencing project: providing services to taxonomists for standard genome sequencing and annotation.</title>
        <authorList>
            <consortium name="The Broad Institute Genomics Platform"/>
            <consortium name="The Broad Institute Genome Sequencing Center for Infectious Disease"/>
            <person name="Wu L."/>
            <person name="Ma J."/>
        </authorList>
    </citation>
    <scope>NUCLEOTIDE SEQUENCE [LARGE SCALE GENOMIC DNA]</scope>
    <source>
        <strain evidence="4">JCM 15921</strain>
    </source>
</reference>
<feature type="domain" description="PhnB-like" evidence="2">
    <location>
        <begin position="27"/>
        <end position="152"/>
    </location>
</feature>
<protein>
    <submittedName>
        <fullName evidence="3">VOC family protein</fullName>
    </submittedName>
</protein>